<dbReference type="InterPro" id="IPR043502">
    <property type="entry name" value="DNA/RNA_pol_sf"/>
</dbReference>
<dbReference type="SUPFAM" id="SSF56672">
    <property type="entry name" value="DNA/RNA polymerases"/>
    <property type="match status" value="1"/>
</dbReference>
<dbReference type="Proteomes" id="UP001279410">
    <property type="component" value="Unassembled WGS sequence"/>
</dbReference>
<dbReference type="GO" id="GO:0003677">
    <property type="term" value="F:DNA binding"/>
    <property type="evidence" value="ECO:0007669"/>
    <property type="project" value="InterPro"/>
</dbReference>
<evidence type="ECO:0000313" key="3">
    <source>
        <dbReference type="EMBL" id="GLD53843.1"/>
    </source>
</evidence>
<dbReference type="PANTHER" id="PTHR10133:SF27">
    <property type="entry name" value="DNA POLYMERASE NU"/>
    <property type="match status" value="1"/>
</dbReference>
<organism evidence="3 4">
    <name type="scientific">Lates japonicus</name>
    <name type="common">Japanese lates</name>
    <dbReference type="NCBI Taxonomy" id="270547"/>
    <lineage>
        <taxon>Eukaryota</taxon>
        <taxon>Metazoa</taxon>
        <taxon>Chordata</taxon>
        <taxon>Craniata</taxon>
        <taxon>Vertebrata</taxon>
        <taxon>Euteleostomi</taxon>
        <taxon>Actinopterygii</taxon>
        <taxon>Neopterygii</taxon>
        <taxon>Teleostei</taxon>
        <taxon>Neoteleostei</taxon>
        <taxon>Acanthomorphata</taxon>
        <taxon>Carangaria</taxon>
        <taxon>Carangaria incertae sedis</taxon>
        <taxon>Centropomidae</taxon>
        <taxon>Lates</taxon>
    </lineage>
</organism>
<dbReference type="EMBL" id="BRZM01000018">
    <property type="protein sequence ID" value="GLD53843.1"/>
    <property type="molecule type" value="Genomic_DNA"/>
</dbReference>
<dbReference type="GO" id="GO:0003887">
    <property type="term" value="F:DNA-directed DNA polymerase activity"/>
    <property type="evidence" value="ECO:0007669"/>
    <property type="project" value="InterPro"/>
</dbReference>
<dbReference type="InterPro" id="IPR001098">
    <property type="entry name" value="DNA-dir_DNA_pol_A_palm_dom"/>
</dbReference>
<dbReference type="PANTHER" id="PTHR10133">
    <property type="entry name" value="DNA POLYMERASE I"/>
    <property type="match status" value="1"/>
</dbReference>
<dbReference type="Pfam" id="PF00476">
    <property type="entry name" value="DNA_pol_A"/>
    <property type="match status" value="1"/>
</dbReference>
<name>A0AAD3MGV7_LATJO</name>
<proteinExistence type="predicted"/>
<dbReference type="GO" id="GO:0006261">
    <property type="term" value="P:DNA-templated DNA replication"/>
    <property type="evidence" value="ECO:0007669"/>
    <property type="project" value="InterPro"/>
</dbReference>
<keyword evidence="4" id="KW-1185">Reference proteome</keyword>
<feature type="domain" description="DNA-directed DNA polymerase family A palm" evidence="2">
    <location>
        <begin position="1"/>
        <end position="115"/>
    </location>
</feature>
<evidence type="ECO:0000313" key="4">
    <source>
        <dbReference type="Proteomes" id="UP001279410"/>
    </source>
</evidence>
<comment type="caution">
    <text evidence="3">The sequence shown here is derived from an EMBL/GenBank/DDBJ whole genome shotgun (WGS) entry which is preliminary data.</text>
</comment>
<gene>
    <name evidence="3" type="ORF">AKAME5_000653900</name>
</gene>
<keyword evidence="1" id="KW-0235">DNA replication</keyword>
<evidence type="ECO:0000256" key="1">
    <source>
        <dbReference type="ARBA" id="ARBA00022705"/>
    </source>
</evidence>
<dbReference type="AlphaFoldDB" id="A0AAD3MGV7"/>
<dbReference type="PRINTS" id="PR00868">
    <property type="entry name" value="DNAPOLI"/>
</dbReference>
<protein>
    <submittedName>
        <fullName evidence="3">DNA polymerase nu isoform X6</fullName>
    </submittedName>
</protein>
<sequence length="131" mass="14428">MGRRRTLPNINSPDWGIRMQAERQAVNFMVQGSAADLCKTAMIRIFNLVSSSTSLSARLIAQLHDELLYEVEDSQVEHFAALVKNTMESLQHIDHLGVHLKVPLKVAVSSGKSWGSMSELNISPTSPSPSL</sequence>
<accession>A0AAD3MGV7</accession>
<evidence type="ECO:0000259" key="2">
    <source>
        <dbReference type="Pfam" id="PF00476"/>
    </source>
</evidence>
<reference evidence="3" key="1">
    <citation type="submission" date="2022-08" db="EMBL/GenBank/DDBJ databases">
        <title>Genome sequencing of akame (Lates japonicus).</title>
        <authorList>
            <person name="Hashiguchi Y."/>
            <person name="Takahashi H."/>
        </authorList>
    </citation>
    <scope>NUCLEOTIDE SEQUENCE</scope>
    <source>
        <strain evidence="3">Kochi</strain>
    </source>
</reference>
<dbReference type="InterPro" id="IPR002298">
    <property type="entry name" value="DNA_polymerase_A"/>
</dbReference>
<dbReference type="Gene3D" id="3.30.70.370">
    <property type="match status" value="1"/>
</dbReference>
<dbReference type="GO" id="GO:0006302">
    <property type="term" value="P:double-strand break repair"/>
    <property type="evidence" value="ECO:0007669"/>
    <property type="project" value="TreeGrafter"/>
</dbReference>